<dbReference type="EMBL" id="BASD01000018">
    <property type="protein sequence ID" value="GAD19289.1"/>
    <property type="molecule type" value="Genomic_DNA"/>
</dbReference>
<proteinExistence type="predicted"/>
<dbReference type="Proteomes" id="UP000018143">
    <property type="component" value="Unassembled WGS sequence"/>
</dbReference>
<sequence length="87" mass="10577">MVYADTMQVRFLYRIPPTKPRIQTRIKHHKTAYKAQQTNGFGHIIIAFFARKFCYDMPKIFVISKTQRLLCIQLKRRYFEYNDITTR</sequence>
<evidence type="ECO:0000313" key="2">
    <source>
        <dbReference type="Proteomes" id="UP000018143"/>
    </source>
</evidence>
<evidence type="ECO:0000313" key="1">
    <source>
        <dbReference type="EMBL" id="GAD19289.1"/>
    </source>
</evidence>
<comment type="caution">
    <text evidence="1">The sequence shown here is derived from an EMBL/GenBank/DDBJ whole genome shotgun (WGS) entry which is preliminary data.</text>
</comment>
<reference evidence="1 2" key="1">
    <citation type="journal article" date="2013" name="Genome Announc.">
        <title>Draft Genome Sequence of Helicobacter fennelliae Strain MRY12-0050, Isolated from a Bacteremia Patient.</title>
        <authorList>
            <person name="Rimbara E."/>
            <person name="Matsui M."/>
            <person name="Mori S."/>
            <person name="Suzuki S."/>
            <person name="Suzuki M."/>
            <person name="Kim H."/>
            <person name="Sekizuka T."/>
            <person name="Kuroda M."/>
            <person name="Shibayama K."/>
        </authorList>
    </citation>
    <scope>NUCLEOTIDE SEQUENCE [LARGE SCALE GENOMIC DNA]</scope>
    <source>
        <strain evidence="1 2">MRY12-0050</strain>
    </source>
</reference>
<dbReference type="STRING" id="1325130.HFN_0420"/>
<keyword evidence="2" id="KW-1185">Reference proteome</keyword>
<gene>
    <name evidence="1" type="ORF">HFN_0420</name>
</gene>
<protein>
    <submittedName>
        <fullName evidence="1">Uncharacterized protein</fullName>
    </submittedName>
</protein>
<organism evidence="1 2">
    <name type="scientific">Helicobacter fennelliae MRY12-0050</name>
    <dbReference type="NCBI Taxonomy" id="1325130"/>
    <lineage>
        <taxon>Bacteria</taxon>
        <taxon>Pseudomonadati</taxon>
        <taxon>Campylobacterota</taxon>
        <taxon>Epsilonproteobacteria</taxon>
        <taxon>Campylobacterales</taxon>
        <taxon>Helicobacteraceae</taxon>
        <taxon>Helicobacter</taxon>
    </lineage>
</organism>
<accession>T1CRA7</accession>
<name>T1CRA7_9HELI</name>
<dbReference type="AlphaFoldDB" id="T1CRA7"/>